<name>A0A0V0YJJ5_TRIPS</name>
<organism evidence="2 3">
    <name type="scientific">Trichinella pseudospiralis</name>
    <name type="common">Parasitic roundworm</name>
    <dbReference type="NCBI Taxonomy" id="6337"/>
    <lineage>
        <taxon>Eukaryota</taxon>
        <taxon>Metazoa</taxon>
        <taxon>Ecdysozoa</taxon>
        <taxon>Nematoda</taxon>
        <taxon>Enoplea</taxon>
        <taxon>Dorylaimia</taxon>
        <taxon>Trichinellida</taxon>
        <taxon>Trichinellidae</taxon>
        <taxon>Trichinella</taxon>
    </lineage>
</organism>
<evidence type="ECO:0000313" key="2">
    <source>
        <dbReference type="EMBL" id="KRY00514.1"/>
    </source>
</evidence>
<dbReference type="InterPro" id="IPR001810">
    <property type="entry name" value="F-box_dom"/>
</dbReference>
<evidence type="ECO:0000259" key="1">
    <source>
        <dbReference type="PROSITE" id="PS50181"/>
    </source>
</evidence>
<reference evidence="2 3" key="1">
    <citation type="submission" date="2015-01" db="EMBL/GenBank/DDBJ databases">
        <title>Evolution of Trichinella species and genotypes.</title>
        <authorList>
            <person name="Korhonen P.K."/>
            <person name="Edoardo P."/>
            <person name="Giuseppe L.R."/>
            <person name="Gasser R.B."/>
        </authorList>
    </citation>
    <scope>NUCLEOTIDE SEQUENCE [LARGE SCALE GENOMIC DNA]</scope>
    <source>
        <strain evidence="2">ISS141</strain>
    </source>
</reference>
<proteinExistence type="predicted"/>
<dbReference type="PROSITE" id="PS50181">
    <property type="entry name" value="FBOX"/>
    <property type="match status" value="1"/>
</dbReference>
<feature type="domain" description="F-box" evidence="1">
    <location>
        <begin position="1"/>
        <end position="47"/>
    </location>
</feature>
<accession>A0A0V0YJJ5</accession>
<gene>
    <name evidence="2" type="ORF">T4E_2290</name>
</gene>
<dbReference type="Gene3D" id="1.20.1280.50">
    <property type="match status" value="1"/>
</dbReference>
<dbReference type="SMART" id="SM00256">
    <property type="entry name" value="FBOX"/>
    <property type="match status" value="1"/>
</dbReference>
<protein>
    <recommendedName>
        <fullName evidence="1">F-box domain-containing protein</fullName>
    </recommendedName>
</protein>
<dbReference type="STRING" id="6337.A0A0V0YJJ5"/>
<dbReference type="Pfam" id="PF12937">
    <property type="entry name" value="F-box-like"/>
    <property type="match status" value="1"/>
</dbReference>
<dbReference type="SUPFAM" id="SSF81383">
    <property type="entry name" value="F-box domain"/>
    <property type="match status" value="1"/>
</dbReference>
<dbReference type="AlphaFoldDB" id="A0A0V0YJJ5"/>
<dbReference type="Proteomes" id="UP000054815">
    <property type="component" value="Unassembled WGS sequence"/>
</dbReference>
<comment type="caution">
    <text evidence="2">The sequence shown here is derived from an EMBL/GenBank/DDBJ whole genome shotgun (WGS) entry which is preliminary data.</text>
</comment>
<dbReference type="EMBL" id="JYDU01000008">
    <property type="protein sequence ID" value="KRY00514.1"/>
    <property type="molecule type" value="Genomic_DNA"/>
</dbReference>
<sequence>MQALPTEVLLNIFEKLQLPDRLSCSLVCRRWFGLLHRELCSLTSLELVLTAAGFGKLFNKIGTKQHDIVYVNVTGIGLDGRLLRFWILRSLKEDHNAAAQSQSDSEMADEDFVEITETRMGTGHPACYLRKCTSPRKTLLLYSN</sequence>
<evidence type="ECO:0000313" key="3">
    <source>
        <dbReference type="Proteomes" id="UP000054815"/>
    </source>
</evidence>
<dbReference type="InterPro" id="IPR036047">
    <property type="entry name" value="F-box-like_dom_sf"/>
</dbReference>